<organism evidence="2 3">
    <name type="scientific">Streptomyces flavalbus</name>
    <dbReference type="NCBI Taxonomy" id="2665155"/>
    <lineage>
        <taxon>Bacteria</taxon>
        <taxon>Bacillati</taxon>
        <taxon>Actinomycetota</taxon>
        <taxon>Actinomycetes</taxon>
        <taxon>Kitasatosporales</taxon>
        <taxon>Streptomycetaceae</taxon>
        <taxon>Streptomyces</taxon>
    </lineage>
</organism>
<evidence type="ECO:0000313" key="2">
    <source>
        <dbReference type="EMBL" id="MFD0319356.1"/>
    </source>
</evidence>
<evidence type="ECO:0000313" key="3">
    <source>
        <dbReference type="Proteomes" id="UP001597023"/>
    </source>
</evidence>
<evidence type="ECO:0000256" key="1">
    <source>
        <dbReference type="ARBA" id="ARBA00038396"/>
    </source>
</evidence>
<protein>
    <submittedName>
        <fullName evidence="2">FAD-dependent oxidoreductase</fullName>
    </submittedName>
</protein>
<name>A0ABW2WMW2_9ACTN</name>
<accession>A0ABW2WMW2</accession>
<comment type="caution">
    <text evidence="2">The sequence shown here is derived from an EMBL/GenBank/DDBJ whole genome shotgun (WGS) entry which is preliminary data.</text>
</comment>
<dbReference type="InterPro" id="IPR036188">
    <property type="entry name" value="FAD/NAD-bd_sf"/>
</dbReference>
<reference evidence="3" key="1">
    <citation type="journal article" date="2019" name="Int. J. Syst. Evol. Microbiol.">
        <title>The Global Catalogue of Microorganisms (GCM) 10K type strain sequencing project: providing services to taxonomists for standard genome sequencing and annotation.</title>
        <authorList>
            <consortium name="The Broad Institute Genomics Platform"/>
            <consortium name="The Broad Institute Genome Sequencing Center for Infectious Disease"/>
            <person name="Wu L."/>
            <person name="Ma J."/>
        </authorList>
    </citation>
    <scope>NUCLEOTIDE SEQUENCE [LARGE SCALE GENOMIC DNA]</scope>
    <source>
        <strain evidence="3">CGMCC 4.7400</strain>
    </source>
</reference>
<dbReference type="Proteomes" id="UP001597023">
    <property type="component" value="Unassembled WGS sequence"/>
</dbReference>
<dbReference type="PANTHER" id="PTHR43747:SF1">
    <property type="entry name" value="SLR1998 PROTEIN"/>
    <property type="match status" value="1"/>
</dbReference>
<comment type="similarity">
    <text evidence="1">Belongs to the flavin-dependent halogenase family. Bacterial tryptophan halogenase subfamily.</text>
</comment>
<dbReference type="InterPro" id="IPR006905">
    <property type="entry name" value="Flavin_halogenase"/>
</dbReference>
<dbReference type="Pfam" id="PF04820">
    <property type="entry name" value="Trp_halogenase"/>
    <property type="match status" value="2"/>
</dbReference>
<proteinExistence type="inferred from homology"/>
<sequence length="398" mass="44372">MIGGGPAGAVTAGLLAKEGRRVLVLEREKFPRYHIGESLNPGLVPALERMGVRGRLDEMGYLRKYGATFVWGAGIEPWDFRFSEGSPYENVHQVRRADFDALLLARARELGAVVMEEATVKDILQDGDRVTGVTYQTKAAATPKSARCRMLVDASGQQHLLARRFDLVEWHDDLRNIAVWSYWQGCEKYAGDRAGDTLIENLPDGWFWYIPLADGTVSIGYVTSTDQYMKEAPRNAEAFLHEKLAQTVEVSRLTRDAVQVSGVRTVKDWSYQATRFHGPGWALVGDAAAFVDPLLSSGVTLALRAAERLADGIGHALDDPAFEEEVLARYEKNYQEFLGVILDFVRVFYDRTRLKEEYWDEAQRAIDPAALVNSKADFVTLISGLYGNAEIFEPVGNS</sequence>
<keyword evidence="3" id="KW-1185">Reference proteome</keyword>
<dbReference type="SUPFAM" id="SSF51905">
    <property type="entry name" value="FAD/NAD(P)-binding domain"/>
    <property type="match status" value="1"/>
</dbReference>
<dbReference type="EMBL" id="JBHTEB010000001">
    <property type="protein sequence ID" value="MFD0319356.1"/>
    <property type="molecule type" value="Genomic_DNA"/>
</dbReference>
<dbReference type="InterPro" id="IPR050816">
    <property type="entry name" value="Flavin-dep_Halogenase_NPB"/>
</dbReference>
<dbReference type="PANTHER" id="PTHR43747">
    <property type="entry name" value="FAD-BINDING PROTEIN"/>
    <property type="match status" value="1"/>
</dbReference>
<gene>
    <name evidence="2" type="ORF">ACFQZ6_35115</name>
</gene>
<dbReference type="Gene3D" id="3.50.50.60">
    <property type="entry name" value="FAD/NAD(P)-binding domain"/>
    <property type="match status" value="1"/>
</dbReference>
<dbReference type="RefSeq" id="WP_381617861.1">
    <property type="nucleotide sequence ID" value="NZ_JBHTEB010000001.1"/>
</dbReference>